<name>A0A6J4SJB9_9ACTN</name>
<gene>
    <name evidence="1" type="ORF">AVDCRST_MAG12-2659</name>
</gene>
<proteinExistence type="predicted"/>
<sequence length="184" mass="21702">MTDRSMDRMEQAPEEARQQWLGMLQTLSEQIQRQQETSQQMTQEMMETYMQLLNTPGSYLSGQAEQQQQTLQRTAQQWMEQAQQQSQTFQQQAQQQRQAFQQMTQEVMSTYAQLFNIPLSYAKQGLRESGFPVENYDDLNADEISRRVSGLSAEELRVVRDYEERNKNRDTVLEQLDRRIRSGS</sequence>
<evidence type="ECO:0000313" key="1">
    <source>
        <dbReference type="EMBL" id="CAA9501030.1"/>
    </source>
</evidence>
<reference evidence="1" key="1">
    <citation type="submission" date="2020-02" db="EMBL/GenBank/DDBJ databases">
        <authorList>
            <person name="Meier V. D."/>
        </authorList>
    </citation>
    <scope>NUCLEOTIDE SEQUENCE</scope>
    <source>
        <strain evidence="1">AVDCRST_MAG12</strain>
    </source>
</reference>
<accession>A0A6J4SJB9</accession>
<organism evidence="1">
    <name type="scientific">uncultured Rubrobacteraceae bacterium</name>
    <dbReference type="NCBI Taxonomy" id="349277"/>
    <lineage>
        <taxon>Bacteria</taxon>
        <taxon>Bacillati</taxon>
        <taxon>Actinomycetota</taxon>
        <taxon>Rubrobacteria</taxon>
        <taxon>Rubrobacterales</taxon>
        <taxon>Rubrobacteraceae</taxon>
        <taxon>environmental samples</taxon>
    </lineage>
</organism>
<dbReference type="EMBL" id="CADCVK010000381">
    <property type="protein sequence ID" value="CAA9501030.1"/>
    <property type="molecule type" value="Genomic_DNA"/>
</dbReference>
<dbReference type="AlphaFoldDB" id="A0A6J4SJB9"/>
<protein>
    <submittedName>
        <fullName evidence="1">Uncharacterized protein</fullName>
    </submittedName>
</protein>